<evidence type="ECO:0000313" key="9">
    <source>
        <dbReference type="EMBL" id="OWK31585.1"/>
    </source>
</evidence>
<dbReference type="EMBL" id="NBBI01000002">
    <property type="protein sequence ID" value="OWK31585.1"/>
    <property type="molecule type" value="Genomic_DNA"/>
</dbReference>
<evidence type="ECO:0000256" key="3">
    <source>
        <dbReference type="ARBA" id="ARBA00022741"/>
    </source>
</evidence>
<comment type="subcellular location">
    <subcellularLocation>
        <location evidence="1">Cell membrane</location>
        <topology evidence="1">Multi-pass membrane protein</topology>
    </subcellularLocation>
</comment>
<evidence type="ECO:0000259" key="8">
    <source>
        <dbReference type="PROSITE" id="PS50893"/>
    </source>
</evidence>
<evidence type="ECO:0000313" key="10">
    <source>
        <dbReference type="Proteomes" id="UP000197290"/>
    </source>
</evidence>
<dbReference type="SUPFAM" id="SSF52540">
    <property type="entry name" value="P-loop containing nucleoside triphosphate hydrolases"/>
    <property type="match status" value="1"/>
</dbReference>
<feature type="transmembrane region" description="Helical" evidence="7">
    <location>
        <begin position="123"/>
        <end position="143"/>
    </location>
</feature>
<dbReference type="InterPro" id="IPR036640">
    <property type="entry name" value="ABC1_TM_sf"/>
</dbReference>
<evidence type="ECO:0000256" key="6">
    <source>
        <dbReference type="ARBA" id="ARBA00023136"/>
    </source>
</evidence>
<organism evidence="9 10">
    <name type="scientific">Sphingomonas dokdonensis</name>
    <dbReference type="NCBI Taxonomy" id="344880"/>
    <lineage>
        <taxon>Bacteria</taxon>
        <taxon>Pseudomonadati</taxon>
        <taxon>Pseudomonadota</taxon>
        <taxon>Alphaproteobacteria</taxon>
        <taxon>Sphingomonadales</taxon>
        <taxon>Sphingomonadaceae</taxon>
        <taxon>Sphingomonas</taxon>
    </lineage>
</organism>
<dbReference type="GO" id="GO:0016887">
    <property type="term" value="F:ATP hydrolysis activity"/>
    <property type="evidence" value="ECO:0007669"/>
    <property type="project" value="InterPro"/>
</dbReference>
<dbReference type="Pfam" id="PF00005">
    <property type="entry name" value="ABC_tran"/>
    <property type="match status" value="1"/>
</dbReference>
<keyword evidence="10" id="KW-1185">Reference proteome</keyword>
<dbReference type="GO" id="GO:0005886">
    <property type="term" value="C:plasma membrane"/>
    <property type="evidence" value="ECO:0007669"/>
    <property type="project" value="UniProtKB-SubCell"/>
</dbReference>
<feature type="transmembrane region" description="Helical" evidence="7">
    <location>
        <begin position="46"/>
        <end position="65"/>
    </location>
</feature>
<dbReference type="GO" id="GO:0005524">
    <property type="term" value="F:ATP binding"/>
    <property type="evidence" value="ECO:0007669"/>
    <property type="project" value="UniProtKB-KW"/>
</dbReference>
<dbReference type="GO" id="GO:0034040">
    <property type="term" value="F:ATPase-coupled lipid transmembrane transporter activity"/>
    <property type="evidence" value="ECO:0007669"/>
    <property type="project" value="TreeGrafter"/>
</dbReference>
<feature type="transmembrane region" description="Helical" evidence="7">
    <location>
        <begin position="12"/>
        <end position="34"/>
    </location>
</feature>
<keyword evidence="4 9" id="KW-0067">ATP-binding</keyword>
<dbReference type="PANTHER" id="PTHR24221">
    <property type="entry name" value="ATP-BINDING CASSETTE SUB-FAMILY B"/>
    <property type="match status" value="1"/>
</dbReference>
<dbReference type="InterPro" id="IPR003593">
    <property type="entry name" value="AAA+_ATPase"/>
</dbReference>
<dbReference type="SUPFAM" id="SSF90123">
    <property type="entry name" value="ABC transporter transmembrane region"/>
    <property type="match status" value="1"/>
</dbReference>
<keyword evidence="3" id="KW-0547">Nucleotide-binding</keyword>
<dbReference type="PROSITE" id="PS50893">
    <property type="entry name" value="ABC_TRANSPORTER_2"/>
    <property type="match status" value="1"/>
</dbReference>
<dbReference type="InterPro" id="IPR039421">
    <property type="entry name" value="Type_1_exporter"/>
</dbReference>
<evidence type="ECO:0000256" key="4">
    <source>
        <dbReference type="ARBA" id="ARBA00022840"/>
    </source>
</evidence>
<feature type="transmembrane region" description="Helical" evidence="7">
    <location>
        <begin position="95"/>
        <end position="117"/>
    </location>
</feature>
<reference evidence="9 10" key="1">
    <citation type="submission" date="2017-03" db="EMBL/GenBank/DDBJ databases">
        <title>Genome sequence of Sphingomonas dokdonensis DSM 21029.</title>
        <authorList>
            <person name="Poehlein A."/>
            <person name="Wuebbeler J.H."/>
            <person name="Steinbuechel A."/>
            <person name="Daniel R."/>
        </authorList>
    </citation>
    <scope>NUCLEOTIDE SEQUENCE [LARGE SCALE GENOMIC DNA]</scope>
    <source>
        <strain evidence="9 10">DSM 21029</strain>
    </source>
</reference>
<dbReference type="InterPro" id="IPR003439">
    <property type="entry name" value="ABC_transporter-like_ATP-bd"/>
</dbReference>
<dbReference type="Gene3D" id="3.40.50.300">
    <property type="entry name" value="P-loop containing nucleotide triphosphate hydrolases"/>
    <property type="match status" value="1"/>
</dbReference>
<dbReference type="AlphaFoldDB" id="A0A245ZPC1"/>
<evidence type="ECO:0000256" key="2">
    <source>
        <dbReference type="ARBA" id="ARBA00022692"/>
    </source>
</evidence>
<gene>
    <name evidence="9" type="primary">prsD_2</name>
    <name evidence="9" type="ORF">SPDO_15950</name>
</gene>
<protein>
    <submittedName>
        <fullName evidence="9">Type I secretion system ATP-binding protein PrsD</fullName>
    </submittedName>
</protein>
<dbReference type="Proteomes" id="UP000197290">
    <property type="component" value="Unassembled WGS sequence"/>
</dbReference>
<comment type="caution">
    <text evidence="9">The sequence shown here is derived from an EMBL/GenBank/DDBJ whole genome shotgun (WGS) entry which is preliminary data.</text>
</comment>
<evidence type="ECO:0000256" key="5">
    <source>
        <dbReference type="ARBA" id="ARBA00022989"/>
    </source>
</evidence>
<sequence length="556" mass="58171">MQVALRSAVRALALLAPALWIVTIGYCLTLLLLLDTALPGRSAETIVGLLALAAGLVLFHTLLLAKRQRILTALAACCDRAGADRAARQDLLRSAFLRGHVSAVVDALSSIVLIAVLAVVLGWLAVIPLAGASIAVAVLLGGMQASKSAVGANEAKQVRDVADFVLSTERDQFALLGLTARATEVVRGRRLMAAYAEMAVGRQAERVKWAVSLLAGSCTIGVVAGGTWMMARDAASHGALAAGVLLTVLVFHPLRQIAGASETLAGAYREWGQLRGPLQEQPKSEMVVALPPPTRDLEVSGISVPVPGTRRLTLQDISFAASAGELVAVIGPADAGKSMLLKVLTGQAPHATGAVRLDGAALSQWGETARHRHIGYSSQLPSLMPGTVAQNIADFAAPADPDAITRAAAAAGAHDAIVRLPSGYDTMLGDPDQPAPALSVQQRIAWARALFGEPFLVLLDNPGSFQDSDGHVALRRCLAGLRARGAVTIVVGDTASVIDSADRVLVMRKGGMVDYGLKEDVRARLTERQRREAERLAEVSVCADPRDTPAVAPMVE</sequence>
<feature type="transmembrane region" description="Helical" evidence="7">
    <location>
        <begin position="209"/>
        <end position="228"/>
    </location>
</feature>
<keyword evidence="5 7" id="KW-1133">Transmembrane helix</keyword>
<proteinExistence type="predicted"/>
<name>A0A245ZPC1_9SPHN</name>
<keyword evidence="6 7" id="KW-0472">Membrane</keyword>
<evidence type="ECO:0000256" key="1">
    <source>
        <dbReference type="ARBA" id="ARBA00004651"/>
    </source>
</evidence>
<dbReference type="SMART" id="SM00382">
    <property type="entry name" value="AAA"/>
    <property type="match status" value="1"/>
</dbReference>
<keyword evidence="2 7" id="KW-0812">Transmembrane</keyword>
<dbReference type="PANTHER" id="PTHR24221:SF654">
    <property type="entry name" value="ATP-BINDING CASSETTE SUB-FAMILY B MEMBER 6"/>
    <property type="match status" value="1"/>
</dbReference>
<accession>A0A245ZPC1</accession>
<evidence type="ECO:0000256" key="7">
    <source>
        <dbReference type="SAM" id="Phobius"/>
    </source>
</evidence>
<dbReference type="InterPro" id="IPR027417">
    <property type="entry name" value="P-loop_NTPase"/>
</dbReference>
<feature type="domain" description="ABC transporter" evidence="8">
    <location>
        <begin position="297"/>
        <end position="534"/>
    </location>
</feature>